<feature type="transmembrane region" description="Helical" evidence="1">
    <location>
        <begin position="128"/>
        <end position="160"/>
    </location>
</feature>
<feature type="transmembrane region" description="Helical" evidence="1">
    <location>
        <begin position="449"/>
        <end position="467"/>
    </location>
</feature>
<evidence type="ECO:0000313" key="2">
    <source>
        <dbReference type="EMBL" id="TKF34087.1"/>
    </source>
</evidence>
<evidence type="ECO:0000256" key="1">
    <source>
        <dbReference type="SAM" id="Phobius"/>
    </source>
</evidence>
<keyword evidence="1" id="KW-0472">Membrane</keyword>
<feature type="transmembrane region" description="Helical" evidence="1">
    <location>
        <begin position="275"/>
        <end position="292"/>
    </location>
</feature>
<dbReference type="AlphaFoldDB" id="A0A4U1ZMP6"/>
<dbReference type="Pfam" id="PF03806">
    <property type="entry name" value="ABG_transport"/>
    <property type="match status" value="1"/>
</dbReference>
<dbReference type="GO" id="GO:1902604">
    <property type="term" value="P:p-aminobenzoyl-glutamate transmembrane transport"/>
    <property type="evidence" value="ECO:0007669"/>
    <property type="project" value="InterPro"/>
</dbReference>
<feature type="transmembrane region" description="Helical" evidence="1">
    <location>
        <begin position="351"/>
        <end position="371"/>
    </location>
</feature>
<evidence type="ECO:0000313" key="3">
    <source>
        <dbReference type="Proteomes" id="UP000307574"/>
    </source>
</evidence>
<dbReference type="PANTHER" id="PTHR30282:SF0">
    <property type="entry name" value="P-AMINOBENZOYL-GLUTAMATE TRANSPORT PROTEIN"/>
    <property type="match status" value="1"/>
</dbReference>
<dbReference type="PANTHER" id="PTHR30282">
    <property type="entry name" value="P-AMINOBENZOYL GLUTAMATE TRANSPORTER"/>
    <property type="match status" value="1"/>
</dbReference>
<keyword evidence="1" id="KW-1133">Transmembrane helix</keyword>
<comment type="caution">
    <text evidence="2">The sequence shown here is derived from an EMBL/GenBank/DDBJ whole genome shotgun (WGS) entry which is preliminary data.</text>
</comment>
<dbReference type="RefSeq" id="WP_136979470.1">
    <property type="nucleotide sequence ID" value="NZ_SYUV01000017.1"/>
</dbReference>
<feature type="transmembrane region" description="Helical" evidence="1">
    <location>
        <begin position="218"/>
        <end position="236"/>
    </location>
</feature>
<gene>
    <name evidence="2" type="ORF">FCV50_05545</name>
</gene>
<feature type="transmembrane region" description="Helical" evidence="1">
    <location>
        <begin position="479"/>
        <end position="504"/>
    </location>
</feature>
<organism evidence="2 3">
    <name type="scientific">Vibrio kanaloae</name>
    <dbReference type="NCBI Taxonomy" id="170673"/>
    <lineage>
        <taxon>Bacteria</taxon>
        <taxon>Pseudomonadati</taxon>
        <taxon>Pseudomonadota</taxon>
        <taxon>Gammaproteobacteria</taxon>
        <taxon>Vibrionales</taxon>
        <taxon>Vibrionaceae</taxon>
        <taxon>Vibrio</taxon>
    </lineage>
</organism>
<feature type="transmembrane region" description="Helical" evidence="1">
    <location>
        <begin position="34"/>
        <end position="54"/>
    </location>
</feature>
<feature type="transmembrane region" description="Helical" evidence="1">
    <location>
        <begin position="172"/>
        <end position="198"/>
    </location>
</feature>
<dbReference type="GO" id="GO:0015558">
    <property type="term" value="F:secondary active p-aminobenzoyl-glutamate transmembrane transporter activity"/>
    <property type="evidence" value="ECO:0007669"/>
    <property type="project" value="InterPro"/>
</dbReference>
<feature type="transmembrane region" description="Helical" evidence="1">
    <location>
        <begin position="418"/>
        <end position="443"/>
    </location>
</feature>
<name>A0A4U1ZMP6_9VIBR</name>
<dbReference type="EMBL" id="SYUV01000017">
    <property type="protein sequence ID" value="TKF34087.1"/>
    <property type="molecule type" value="Genomic_DNA"/>
</dbReference>
<dbReference type="Proteomes" id="UP000307574">
    <property type="component" value="Unassembled WGS sequence"/>
</dbReference>
<keyword evidence="1" id="KW-0812">Transmembrane</keyword>
<dbReference type="InterPro" id="IPR004697">
    <property type="entry name" value="AbgT"/>
</dbReference>
<feature type="transmembrane region" description="Helical" evidence="1">
    <location>
        <begin position="391"/>
        <end position="411"/>
    </location>
</feature>
<accession>A0A4U1ZMP6</accession>
<sequence>MENTDKLPSRPDTIKDNRFLAWVEATGNKLPHPFLLFVYLAIFVMVISAVLNYFGVNTYNPKTAETYPIKSLLSGDGVAYMFTNFVKNFVNFPPLGTIITVMLGIGLAERVGLLSTLLTQTVAKAPRHLLTFCVFIAGICGSIASDANYLILIPLVAMVFHSVGRNPLAGAAAAYAAAGAGFDASLFITVGDALFAGIATDAARIIDPDAYVSAVDNYYFVASSVFVLATVGTLIIDKIVEPRLNKIHPLSSMQKEQPTADVNMTSQEKVGLKRVAWFTLGYLAFVMALVLPESSALRNADGGLIPSPFLKSLVPFMFFYFLGIGVIYGKAVGKIEQIEDVPALMAESVKALATTLVLFLAIAQFIAYFKWTGIGNLVAFEGAHFLQSVGFDGYALIISFILITCICNVFMTSGSAQFALFAPIFIPMLMQLNIEPAFTLAMFRIGDSATNIISPMSPYFSVALVYMQSYKPGLRIGTLMATMLPLAIGFLVFWTAFLLLWTGLGLDVGPGVSMYIN</sequence>
<feature type="transmembrane region" description="Helical" evidence="1">
    <location>
        <begin position="312"/>
        <end position="331"/>
    </location>
</feature>
<protein>
    <submittedName>
        <fullName evidence="2">AbgT family transporter</fullName>
    </submittedName>
</protein>
<feature type="transmembrane region" description="Helical" evidence="1">
    <location>
        <begin position="89"/>
        <end position="108"/>
    </location>
</feature>
<reference evidence="2 3" key="1">
    <citation type="submission" date="2019-04" db="EMBL/GenBank/DDBJ databases">
        <title>A reverse ecology approach based on a biological definition of microbial populations.</title>
        <authorList>
            <person name="Arevalo P."/>
            <person name="Vaninsberghe D."/>
            <person name="Elsherbini J."/>
            <person name="Gore J."/>
            <person name="Polz M."/>
        </authorList>
    </citation>
    <scope>NUCLEOTIDE SEQUENCE [LARGE SCALE GENOMIC DNA]</scope>
    <source>
        <strain evidence="2 3">10N.261.46.F4</strain>
    </source>
</reference>
<proteinExistence type="predicted"/>